<dbReference type="eggNOG" id="COG3241">
    <property type="taxonomic scope" value="Bacteria"/>
</dbReference>
<protein>
    <submittedName>
        <fullName evidence="10">Membrane-bound dehydrogenase domain protein</fullName>
    </submittedName>
</protein>
<dbReference type="GO" id="GO:0009055">
    <property type="term" value="F:electron transfer activity"/>
    <property type="evidence" value="ECO:0007669"/>
    <property type="project" value="InterPro"/>
</dbReference>
<keyword evidence="2" id="KW-0479">Metal-binding</keyword>
<evidence type="ECO:0000313" key="10">
    <source>
        <dbReference type="EMBL" id="AEE53093.1"/>
    </source>
</evidence>
<dbReference type="Gene3D" id="2.60.40.420">
    <property type="entry name" value="Cupredoxins - blue copper proteins"/>
    <property type="match status" value="1"/>
</dbReference>
<feature type="domain" description="DUF7133" evidence="9">
    <location>
        <begin position="272"/>
        <end position="648"/>
    </location>
</feature>
<dbReference type="CDD" id="cd04233">
    <property type="entry name" value="Auracyanin"/>
    <property type="match status" value="1"/>
</dbReference>
<dbReference type="Pfam" id="PF06283">
    <property type="entry name" value="ThuA"/>
    <property type="match status" value="1"/>
</dbReference>
<keyword evidence="5" id="KW-0732">Signal</keyword>
<dbReference type="eggNOG" id="COG2133">
    <property type="taxonomic scope" value="Bacteria"/>
</dbReference>
<dbReference type="SUPFAM" id="SSF52317">
    <property type="entry name" value="Class I glutamine amidotransferase-like"/>
    <property type="match status" value="1"/>
</dbReference>
<dbReference type="InterPro" id="IPR008972">
    <property type="entry name" value="Cupredoxin"/>
</dbReference>
<dbReference type="InterPro" id="IPR029010">
    <property type="entry name" value="ThuA-like"/>
</dbReference>
<dbReference type="GO" id="GO:0005507">
    <property type="term" value="F:copper ion binding"/>
    <property type="evidence" value="ECO:0007669"/>
    <property type="project" value="InterPro"/>
</dbReference>
<dbReference type="STRING" id="760192.Halhy_5268"/>
<feature type="domain" description="Blue (type 1) copper" evidence="6">
    <location>
        <begin position="1103"/>
        <end position="1224"/>
    </location>
</feature>
<organism evidence="10 11">
    <name type="scientific">Haliscomenobacter hydrossis (strain ATCC 27775 / DSM 1100 / LMG 10767 / O)</name>
    <dbReference type="NCBI Taxonomy" id="760192"/>
    <lineage>
        <taxon>Bacteria</taxon>
        <taxon>Pseudomonadati</taxon>
        <taxon>Bacteroidota</taxon>
        <taxon>Saprospiria</taxon>
        <taxon>Saprospirales</taxon>
        <taxon>Haliscomenobacteraceae</taxon>
        <taxon>Haliscomenobacter</taxon>
    </lineage>
</organism>
<name>F4L633_HALH1</name>
<dbReference type="eggNOG" id="COG1572">
    <property type="taxonomic scope" value="Bacteria"/>
</dbReference>
<dbReference type="InterPro" id="IPR055557">
    <property type="entry name" value="DUF7133"/>
</dbReference>
<dbReference type="InterPro" id="IPR013783">
    <property type="entry name" value="Ig-like_fold"/>
</dbReference>
<dbReference type="SUPFAM" id="SSF50952">
    <property type="entry name" value="Soluble quinoprotein glucose dehydrogenase"/>
    <property type="match status" value="1"/>
</dbReference>
<dbReference type="Proteomes" id="UP000008461">
    <property type="component" value="Chromosome"/>
</dbReference>
<dbReference type="Gene3D" id="2.60.40.10">
    <property type="entry name" value="Immunoglobulins"/>
    <property type="match status" value="1"/>
</dbReference>
<dbReference type="Pfam" id="PF07705">
    <property type="entry name" value="CARDB"/>
    <property type="match status" value="1"/>
</dbReference>
<reference key="2">
    <citation type="submission" date="2011-04" db="EMBL/GenBank/DDBJ databases">
        <title>Complete sequence of chromosome of Haliscomenobacter hydrossis DSM 1100.</title>
        <authorList>
            <consortium name="US DOE Joint Genome Institute (JGI-PGF)"/>
            <person name="Lucas S."/>
            <person name="Han J."/>
            <person name="Lapidus A."/>
            <person name="Bruce D."/>
            <person name="Goodwin L."/>
            <person name="Pitluck S."/>
            <person name="Peters L."/>
            <person name="Kyrpides N."/>
            <person name="Mavromatis K."/>
            <person name="Ivanova N."/>
            <person name="Ovchinnikova G."/>
            <person name="Pagani I."/>
            <person name="Daligault H."/>
            <person name="Detter J.C."/>
            <person name="Han C."/>
            <person name="Land M."/>
            <person name="Hauser L."/>
            <person name="Markowitz V."/>
            <person name="Cheng J.-F."/>
            <person name="Hugenholtz P."/>
            <person name="Woyke T."/>
            <person name="Wu D."/>
            <person name="Verbarg S."/>
            <person name="Frueling A."/>
            <person name="Brambilla E."/>
            <person name="Klenk H.-P."/>
            <person name="Eisen J.A."/>
        </authorList>
    </citation>
    <scope>NUCLEOTIDE SEQUENCE</scope>
    <source>
        <strain>DSM 1100</strain>
    </source>
</reference>
<dbReference type="InterPro" id="IPR011635">
    <property type="entry name" value="CARDB"/>
</dbReference>
<dbReference type="KEGG" id="hhy:Halhy_5268"/>
<evidence type="ECO:0000256" key="4">
    <source>
        <dbReference type="ARBA" id="ARBA00023008"/>
    </source>
</evidence>
<dbReference type="InterPro" id="IPR011989">
    <property type="entry name" value="ARM-like"/>
</dbReference>
<dbReference type="InterPro" id="IPR013428">
    <property type="entry name" value="Membrane-bound_put_N"/>
</dbReference>
<dbReference type="OrthoDB" id="9808161at2"/>
<dbReference type="Pfam" id="PF00127">
    <property type="entry name" value="Copper-bind"/>
    <property type="match status" value="1"/>
</dbReference>
<keyword evidence="11" id="KW-1185">Reference proteome</keyword>
<dbReference type="PANTHER" id="PTHR33546">
    <property type="entry name" value="LARGE, MULTIFUNCTIONAL SECRETED PROTEIN-RELATED"/>
    <property type="match status" value="1"/>
</dbReference>
<dbReference type="InterPro" id="IPR016024">
    <property type="entry name" value="ARM-type_fold"/>
</dbReference>
<feature type="signal peptide" evidence="5">
    <location>
        <begin position="1"/>
        <end position="18"/>
    </location>
</feature>
<feature type="chain" id="PRO_5003310714" evidence="5">
    <location>
        <begin position="19"/>
        <end position="1224"/>
    </location>
</feature>
<evidence type="ECO:0000259" key="9">
    <source>
        <dbReference type="Pfam" id="PF23500"/>
    </source>
</evidence>
<dbReference type="Gene3D" id="3.40.50.880">
    <property type="match status" value="1"/>
</dbReference>
<evidence type="ECO:0000259" key="7">
    <source>
        <dbReference type="Pfam" id="PF06283"/>
    </source>
</evidence>
<evidence type="ECO:0000256" key="2">
    <source>
        <dbReference type="ARBA" id="ARBA00022723"/>
    </source>
</evidence>
<dbReference type="InterPro" id="IPR029062">
    <property type="entry name" value="Class_I_gatase-like"/>
</dbReference>
<dbReference type="eggNOG" id="COG3828">
    <property type="taxonomic scope" value="Bacteria"/>
</dbReference>
<dbReference type="PANTHER" id="PTHR33546:SF1">
    <property type="entry name" value="LARGE, MULTIFUNCTIONAL SECRETED PROTEIN"/>
    <property type="match status" value="1"/>
</dbReference>
<keyword evidence="3" id="KW-0249">Electron transport</keyword>
<dbReference type="InterPro" id="IPR000923">
    <property type="entry name" value="BlueCu_1"/>
</dbReference>
<dbReference type="PROSITE" id="PS00196">
    <property type="entry name" value="COPPER_BLUE"/>
    <property type="match status" value="1"/>
</dbReference>
<proteinExistence type="predicted"/>
<dbReference type="Pfam" id="PF23500">
    <property type="entry name" value="DUF7133"/>
    <property type="match status" value="1"/>
</dbReference>
<dbReference type="RefSeq" id="WP_013767628.1">
    <property type="nucleotide sequence ID" value="NC_015510.1"/>
</dbReference>
<dbReference type="NCBIfam" id="TIGR02604">
    <property type="entry name" value="Piru_Ver_Nterm"/>
    <property type="match status" value="1"/>
</dbReference>
<dbReference type="SUPFAM" id="SSF49503">
    <property type="entry name" value="Cupredoxins"/>
    <property type="match status" value="1"/>
</dbReference>
<dbReference type="InterPro" id="IPR028871">
    <property type="entry name" value="BlueCu_1_BS"/>
</dbReference>
<evidence type="ECO:0000256" key="5">
    <source>
        <dbReference type="SAM" id="SignalP"/>
    </source>
</evidence>
<keyword evidence="4" id="KW-0186">Copper</keyword>
<keyword evidence="1" id="KW-0813">Transport</keyword>
<gene>
    <name evidence="10" type="ordered locus">Halhy_5268</name>
</gene>
<dbReference type="Gene3D" id="1.25.10.10">
    <property type="entry name" value="Leucine-rich Repeat Variant"/>
    <property type="match status" value="1"/>
</dbReference>
<dbReference type="SUPFAM" id="SSF48371">
    <property type="entry name" value="ARM repeat"/>
    <property type="match status" value="1"/>
</dbReference>
<dbReference type="AlphaFoldDB" id="F4L633"/>
<evidence type="ECO:0000256" key="1">
    <source>
        <dbReference type="ARBA" id="ARBA00022448"/>
    </source>
</evidence>
<accession>F4L633</accession>
<reference evidence="10 11" key="1">
    <citation type="journal article" date="2011" name="Stand. Genomic Sci.">
        <title>Complete genome sequence of Haliscomenobacter hydrossis type strain (O).</title>
        <authorList>
            <consortium name="US DOE Joint Genome Institute (JGI-PGF)"/>
            <person name="Daligault H."/>
            <person name="Lapidus A."/>
            <person name="Zeytun A."/>
            <person name="Nolan M."/>
            <person name="Lucas S."/>
            <person name="Del Rio T.G."/>
            <person name="Tice H."/>
            <person name="Cheng J.F."/>
            <person name="Tapia R."/>
            <person name="Han C."/>
            <person name="Goodwin L."/>
            <person name="Pitluck S."/>
            <person name="Liolios K."/>
            <person name="Pagani I."/>
            <person name="Ivanova N."/>
            <person name="Huntemann M."/>
            <person name="Mavromatis K."/>
            <person name="Mikhailova N."/>
            <person name="Pati A."/>
            <person name="Chen A."/>
            <person name="Palaniappan K."/>
            <person name="Land M."/>
            <person name="Hauser L."/>
            <person name="Brambilla E.M."/>
            <person name="Rohde M."/>
            <person name="Verbarg S."/>
            <person name="Goker M."/>
            <person name="Bristow J."/>
            <person name="Eisen J.A."/>
            <person name="Markowitz V."/>
            <person name="Hugenholtz P."/>
            <person name="Kyrpides N.C."/>
            <person name="Klenk H.P."/>
            <person name="Woyke T."/>
        </authorList>
    </citation>
    <scope>NUCLEOTIDE SEQUENCE [LARGE SCALE GENOMIC DNA]</scope>
    <source>
        <strain evidence="11">ATCC 27775 / DSM 1100 / LMG 10767 / O</strain>
    </source>
</reference>
<dbReference type="InterPro" id="IPR011041">
    <property type="entry name" value="Quinoprot_gluc/sorb_DH_b-prop"/>
</dbReference>
<dbReference type="eggNOG" id="COG1413">
    <property type="taxonomic scope" value="Bacteria"/>
</dbReference>
<evidence type="ECO:0000259" key="8">
    <source>
        <dbReference type="Pfam" id="PF07705"/>
    </source>
</evidence>
<evidence type="ECO:0000256" key="3">
    <source>
        <dbReference type="ARBA" id="ARBA00022982"/>
    </source>
</evidence>
<dbReference type="HOGENOM" id="CLU_274839_0_0_10"/>
<feature type="domain" description="ThuA-like" evidence="7">
    <location>
        <begin position="30"/>
        <end position="231"/>
    </location>
</feature>
<sequence>MKKLIVLSLLFCVFSASAQKARRLEILFLGDNGHHRPIERVPSIMAALGDKGVNFTYTDQLADLNLANLNKYDALMIYANWDSIPPAAEKDLLAYVAAGKGILPIHCASYCFRNSSEYVKMVGGQFWRHRMDTVETQTVQPDHFIMQGLKPFRAFDETYLHSKLQADNNVLAVREIKADQFKDKPDTKTEPYTWTRSYGKGRVFYTAYGHDENTWQNEGFHALILRGILWAVNEEARQAHAALKPEPFVYREAKLPNYEKRPGIQYRQDPLSPEESMKHIQVPVEFNMELFAAEPNVMHPIAISWDERGRMYVLITKDYPNERKPGGGSDYILICEDTNKDGKADKFTRFAEGLSIPTGMVFSNGGLVVSQAPDMLFLKDTDGDDKADVRQVLFTGFGTFDTHAGPSNLHYGFDNWLWGSVGYSGFKGLVGGSSDTIRFSQGFFRFKPDGSKLEFMTRTSNNTWGLGFNETGDVFGSTANNAHGWYMAIPNQFYPSANGVDNGSTSTDTHKDMKTITPKVRQVDVFGGFTAAAGHNVYTARAFPKKYWNNIAFVAEPTGHVLHQNVLAKSGTNYSDVEGFNLLAGADEWFSPVFAEVGPDGAVWVADWYSFIIQHNPRPDGFVMGSGNAYETDLRDYTHGRIYRVSHKTAPSYQALALSKDKPQELLAALKNTNMFWRSHAQRLLVERNQKDVVPALLALIRDKSVDEIGINAPAIHALWTLQGLNAIEGEALNVVVEALKHPCPGVRKSAVQLLPRNKEGLAVLVNNKTLEDQEPLVVLNTLLTISEMPMNEQIESIIFQALETSKDLNDRWLPDAYAGIVAKNPGLLKKVFAKLQEKAATNANTMNPAGHHDHAAMMAKTEPKTQPAATLTKPDLMVSNIKIEPTNPMPRERVAITIDVRNQGGVDVPKGVVLPLNIRFAGKGQVVDMVSLVHTEGLKAGETVTITKVSNGPWTGNISVSGEQAGEYNFTVVVDKANTIVEGNEANNTLATKITFALSQSMAQYVLTKAIRSNVSLATVSAVVDYLKNAQKLDTEGFNAILKGISEGWNYRKKVTVADADKTYLNTLLAASTGVNKDRLTRLMQAWDILKKQEENDPNVQTVKIKAIREMLQFDVKTFTVKAGKTVEILFENPDAMQHNLVIGKPKSLEKIGKAADKMITDPEGANKNYVPDVADVLFSSVLVNPDQTIRLRFTAPTKAGDYPYVCTFPGHWRIMNGVMKVE</sequence>
<evidence type="ECO:0000259" key="6">
    <source>
        <dbReference type="Pfam" id="PF00127"/>
    </source>
</evidence>
<feature type="domain" description="CARDB" evidence="8">
    <location>
        <begin position="874"/>
        <end position="992"/>
    </location>
</feature>
<evidence type="ECO:0000313" key="11">
    <source>
        <dbReference type="Proteomes" id="UP000008461"/>
    </source>
</evidence>
<dbReference type="EMBL" id="CP002691">
    <property type="protein sequence ID" value="AEE53093.1"/>
    <property type="molecule type" value="Genomic_DNA"/>
</dbReference>